<name>A0AAD9XQQ6_9ROSI</name>
<proteinExistence type="predicted"/>
<comment type="caution">
    <text evidence="1">The sequence shown here is derived from an EMBL/GenBank/DDBJ whole genome shotgun (WGS) entry which is preliminary data.</text>
</comment>
<sequence>MAEQRRLMIDETETEQRRLMIDEFRFLDSSSIEAIRGKLFFRYIISIKIDYERYSRSEKNWYFILSDEQNEVVRKKMRESYA</sequence>
<dbReference type="EMBL" id="JANJYI010000001">
    <property type="protein sequence ID" value="KAK2663855.1"/>
    <property type="molecule type" value="Genomic_DNA"/>
</dbReference>
<evidence type="ECO:0000313" key="2">
    <source>
        <dbReference type="Proteomes" id="UP001280121"/>
    </source>
</evidence>
<organism evidence="1 2">
    <name type="scientific">Dipteronia dyeriana</name>
    <dbReference type="NCBI Taxonomy" id="168575"/>
    <lineage>
        <taxon>Eukaryota</taxon>
        <taxon>Viridiplantae</taxon>
        <taxon>Streptophyta</taxon>
        <taxon>Embryophyta</taxon>
        <taxon>Tracheophyta</taxon>
        <taxon>Spermatophyta</taxon>
        <taxon>Magnoliopsida</taxon>
        <taxon>eudicotyledons</taxon>
        <taxon>Gunneridae</taxon>
        <taxon>Pentapetalae</taxon>
        <taxon>rosids</taxon>
        <taxon>malvids</taxon>
        <taxon>Sapindales</taxon>
        <taxon>Sapindaceae</taxon>
        <taxon>Hippocastanoideae</taxon>
        <taxon>Acereae</taxon>
        <taxon>Dipteronia</taxon>
    </lineage>
</organism>
<reference evidence="1" key="1">
    <citation type="journal article" date="2023" name="Plant J.">
        <title>Genome sequences and population genomics provide insights into the demographic history, inbreeding, and mutation load of two 'living fossil' tree species of Dipteronia.</title>
        <authorList>
            <person name="Feng Y."/>
            <person name="Comes H.P."/>
            <person name="Chen J."/>
            <person name="Zhu S."/>
            <person name="Lu R."/>
            <person name="Zhang X."/>
            <person name="Li P."/>
            <person name="Qiu J."/>
            <person name="Olsen K.M."/>
            <person name="Qiu Y."/>
        </authorList>
    </citation>
    <scope>NUCLEOTIDE SEQUENCE</scope>
    <source>
        <strain evidence="1">KIB01</strain>
    </source>
</reference>
<evidence type="ECO:0000313" key="1">
    <source>
        <dbReference type="EMBL" id="KAK2663855.1"/>
    </source>
</evidence>
<keyword evidence="2" id="KW-1185">Reference proteome</keyword>
<dbReference type="Proteomes" id="UP001280121">
    <property type="component" value="Unassembled WGS sequence"/>
</dbReference>
<gene>
    <name evidence="1" type="ORF">Ddye_002429</name>
</gene>
<protein>
    <submittedName>
        <fullName evidence="1">Uncharacterized protein</fullName>
    </submittedName>
</protein>
<accession>A0AAD9XQQ6</accession>
<dbReference type="AlphaFoldDB" id="A0AAD9XQQ6"/>